<proteinExistence type="predicted"/>
<evidence type="ECO:0000256" key="1">
    <source>
        <dbReference type="SAM" id="SignalP"/>
    </source>
</evidence>
<keyword evidence="1" id="KW-0732">Signal</keyword>
<protein>
    <recommendedName>
        <fullName evidence="4">Peptidylprolyl isomerase</fullName>
    </recommendedName>
</protein>
<feature type="signal peptide" evidence="1">
    <location>
        <begin position="1"/>
        <end position="23"/>
    </location>
</feature>
<dbReference type="Proteomes" id="UP001165060">
    <property type="component" value="Unassembled WGS sequence"/>
</dbReference>
<evidence type="ECO:0000313" key="2">
    <source>
        <dbReference type="EMBL" id="GMI25362.1"/>
    </source>
</evidence>
<comment type="caution">
    <text evidence="2">The sequence shown here is derived from an EMBL/GenBank/DDBJ whole genome shotgun (WGS) entry which is preliminary data.</text>
</comment>
<feature type="chain" id="PRO_5047361382" description="Peptidylprolyl isomerase" evidence="1">
    <location>
        <begin position="24"/>
        <end position="264"/>
    </location>
</feature>
<dbReference type="EMBL" id="BRYB01004080">
    <property type="protein sequence ID" value="GMI25362.1"/>
    <property type="molecule type" value="Genomic_DNA"/>
</dbReference>
<accession>A0ABQ6MFJ9</accession>
<keyword evidence="3" id="KW-1185">Reference proteome</keyword>
<organism evidence="2 3">
    <name type="scientific">Tetraparma gracilis</name>
    <dbReference type="NCBI Taxonomy" id="2962635"/>
    <lineage>
        <taxon>Eukaryota</taxon>
        <taxon>Sar</taxon>
        <taxon>Stramenopiles</taxon>
        <taxon>Ochrophyta</taxon>
        <taxon>Bolidophyceae</taxon>
        <taxon>Parmales</taxon>
        <taxon>Triparmaceae</taxon>
        <taxon>Tetraparma</taxon>
    </lineage>
</organism>
<dbReference type="Gene3D" id="3.10.50.40">
    <property type="match status" value="1"/>
</dbReference>
<name>A0ABQ6MFJ9_9STRA</name>
<sequence length="264" mass="27709">MAALLLCLLLLLLLAAPPTTSLAVPPPSASPRRRAFLSLLPLLPLSLPSRAPALISAPAPPPKQSAPKKVTCRTIDECEDIGRAREAATAAALPAADIQLTPDGVRYVDLSPGSGPPAAPAAALLLDYAVLKPGKRSFDGLSNEGTRIFSGEAATLDLADARLIEALRSGLVGVRAGGVRRVQVQPQLGWRLPGAMCDGGPGGSGNGGELRTDYVIVPTATVVQEEACFDRGRVPFPRDFGEARRMAQRFDQALIVEVRVEKVM</sequence>
<evidence type="ECO:0000313" key="3">
    <source>
        <dbReference type="Proteomes" id="UP001165060"/>
    </source>
</evidence>
<evidence type="ECO:0008006" key="4">
    <source>
        <dbReference type="Google" id="ProtNLM"/>
    </source>
</evidence>
<dbReference type="InterPro" id="IPR046357">
    <property type="entry name" value="PPIase_dom_sf"/>
</dbReference>
<dbReference type="SUPFAM" id="SSF54534">
    <property type="entry name" value="FKBP-like"/>
    <property type="match status" value="1"/>
</dbReference>
<gene>
    <name evidence="2" type="ORF">TeGR_g3355</name>
</gene>
<reference evidence="2 3" key="1">
    <citation type="journal article" date="2023" name="Commun. Biol.">
        <title>Genome analysis of Parmales, the sister group of diatoms, reveals the evolutionary specialization of diatoms from phago-mixotrophs to photoautotrophs.</title>
        <authorList>
            <person name="Ban H."/>
            <person name="Sato S."/>
            <person name="Yoshikawa S."/>
            <person name="Yamada K."/>
            <person name="Nakamura Y."/>
            <person name="Ichinomiya M."/>
            <person name="Sato N."/>
            <person name="Blanc-Mathieu R."/>
            <person name="Endo H."/>
            <person name="Kuwata A."/>
            <person name="Ogata H."/>
        </authorList>
    </citation>
    <scope>NUCLEOTIDE SEQUENCE [LARGE SCALE GENOMIC DNA]</scope>
</reference>